<keyword evidence="3" id="KW-0472">Membrane</keyword>
<evidence type="ECO:0000313" key="6">
    <source>
        <dbReference type="EMBL" id="KAH0577010.1"/>
    </source>
</evidence>
<evidence type="ECO:0000313" key="7">
    <source>
        <dbReference type="Proteomes" id="UP000018208"/>
    </source>
</evidence>
<feature type="domain" description="AMP-dependent synthetase/ligase" evidence="4">
    <location>
        <begin position="57"/>
        <end position="527"/>
    </location>
</feature>
<accession>V6LQK5</accession>
<evidence type="ECO:0000256" key="3">
    <source>
        <dbReference type="SAM" id="Phobius"/>
    </source>
</evidence>
<sequence>MFVKPHDHASSSHLPLNEKEEYPLDTTIPENFMNSLSRNKARNFMSYRAGLSTSPKLINEKFQSITYAQSTLFIAKIRDQLLALGAQKQDRISVYAKNSPLWLLSDLAISFANCVTVPIFDTLSIENIVYCWNLTGVKFVFTSEEYLPNVIGMVENCKSVKKIIVFDQVQVDDKLVNAASKVYSHISDSAYQIIDDTKSMYSVQSTKTVISEAVDFSQITPRIKAILSNQTDVKIAQIELPEQISLDLAEKCMENLYPPVDQVFSEPNSVIFTSGTSGHPKAAVLSHKNVCAGGACLGRQFVPYSITDSGQQSTMLSYLPLAHVFERCMEHLCAFRGYNIYYSSGNMKTIAKDFELAQVSVFMGVPRVYQKIYDNVMKQLSEQNILIRTVFNSCYNIKKLYLNSNPAHYRTGKLSVIDNIAFKKIQKSLGGKVEYVISGSSALPPEVEEFLRICTGARLTLGYGLTELSTTGLYNYCGMKMNTPYQLGFSSAFTEAKIVQCDQCEFTLERDQTGELCIKGPGVCMGYIDGQWGKLTKVVDNDGFYHTGDLCKLHEDGSASFIRRISLVVKLQHGEFVDLGALEGVLESSPLITCAFVHAEPSKAAPVAIVCVDSKVCNDRFGTTDPIKLSDLIEKEGDRLVRLAGLKGFNVPRAYKVLVDVDWSSDRKLMTPTQKKQHINLRIYFKSDLDDLFKKCDHGSKHIDGASIGQGIGTGTLVSAACIVVAVVAFFAIK</sequence>
<dbReference type="InterPro" id="IPR042099">
    <property type="entry name" value="ANL_N_sf"/>
</dbReference>
<dbReference type="Proteomes" id="UP000018208">
    <property type="component" value="Unassembled WGS sequence"/>
</dbReference>
<dbReference type="AlphaFoldDB" id="V6LQK5"/>
<evidence type="ECO:0000259" key="4">
    <source>
        <dbReference type="Pfam" id="PF00501"/>
    </source>
</evidence>
<dbReference type="PANTHER" id="PTHR43272">
    <property type="entry name" value="LONG-CHAIN-FATTY-ACID--COA LIGASE"/>
    <property type="match status" value="1"/>
</dbReference>
<keyword evidence="3" id="KW-0812">Transmembrane</keyword>
<reference evidence="5 6" key="1">
    <citation type="journal article" date="2014" name="PLoS Genet.">
        <title>The Genome of Spironucleus salmonicida Highlights a Fish Pathogen Adapted to Fluctuating Environments.</title>
        <authorList>
            <person name="Xu F."/>
            <person name="Jerlstrom-Hultqvist J."/>
            <person name="Einarsson E."/>
            <person name="Astvaldsson A."/>
            <person name="Svard S.G."/>
            <person name="Andersson J.O."/>
        </authorList>
    </citation>
    <scope>NUCLEOTIDE SEQUENCE</scope>
    <source>
        <strain evidence="6">ATCC 50377</strain>
    </source>
</reference>
<dbReference type="GO" id="GO:0005783">
    <property type="term" value="C:endoplasmic reticulum"/>
    <property type="evidence" value="ECO:0007669"/>
    <property type="project" value="TreeGrafter"/>
</dbReference>
<keyword evidence="1" id="KW-0547">Nucleotide-binding</keyword>
<gene>
    <name evidence="5" type="ORF">SS50377_17341</name>
    <name evidence="6" type="ORF">SS50377_20358</name>
</gene>
<organism evidence="5">
    <name type="scientific">Spironucleus salmonicida</name>
    <dbReference type="NCBI Taxonomy" id="348837"/>
    <lineage>
        <taxon>Eukaryota</taxon>
        <taxon>Metamonada</taxon>
        <taxon>Diplomonadida</taxon>
        <taxon>Hexamitidae</taxon>
        <taxon>Hexamitinae</taxon>
        <taxon>Spironucleus</taxon>
    </lineage>
</organism>
<dbReference type="VEuPathDB" id="GiardiaDB:SS50377_20358"/>
<dbReference type="Gene3D" id="3.40.50.12780">
    <property type="entry name" value="N-terminal domain of ligase-like"/>
    <property type="match status" value="1"/>
</dbReference>
<evidence type="ECO:0000313" key="5">
    <source>
        <dbReference type="EMBL" id="EST43039.1"/>
    </source>
</evidence>
<keyword evidence="7" id="KW-1185">Reference proteome</keyword>
<proteinExistence type="predicted"/>
<name>V6LQK5_9EUKA</name>
<reference evidence="6" key="2">
    <citation type="submission" date="2020-12" db="EMBL/GenBank/DDBJ databases">
        <title>New Spironucleus salmonicida genome in near-complete chromosomes.</title>
        <authorList>
            <person name="Xu F."/>
            <person name="Kurt Z."/>
            <person name="Jimenez-Gonzalez A."/>
            <person name="Astvaldsson A."/>
            <person name="Andersson J.O."/>
            <person name="Svard S.G."/>
        </authorList>
    </citation>
    <scope>NUCLEOTIDE SEQUENCE</scope>
    <source>
        <strain evidence="6">ATCC 50377</strain>
    </source>
</reference>
<dbReference type="EMBL" id="KI546147">
    <property type="protein sequence ID" value="EST43039.1"/>
    <property type="molecule type" value="Genomic_DNA"/>
</dbReference>
<keyword evidence="3" id="KW-1133">Transmembrane helix</keyword>
<dbReference type="GO" id="GO:0005524">
    <property type="term" value="F:ATP binding"/>
    <property type="evidence" value="ECO:0007669"/>
    <property type="project" value="UniProtKB-KW"/>
</dbReference>
<feature type="transmembrane region" description="Helical" evidence="3">
    <location>
        <begin position="711"/>
        <end position="733"/>
    </location>
</feature>
<dbReference type="PANTHER" id="PTHR43272:SF33">
    <property type="entry name" value="AMP-BINDING DOMAIN-CONTAINING PROTEIN-RELATED"/>
    <property type="match status" value="1"/>
</dbReference>
<dbReference type="GO" id="GO:0016020">
    <property type="term" value="C:membrane"/>
    <property type="evidence" value="ECO:0007669"/>
    <property type="project" value="TreeGrafter"/>
</dbReference>
<dbReference type="EMBL" id="AUWU02000001">
    <property type="protein sequence ID" value="KAH0577010.1"/>
    <property type="molecule type" value="Genomic_DNA"/>
</dbReference>
<dbReference type="OrthoDB" id="1700726at2759"/>
<dbReference type="GO" id="GO:0004467">
    <property type="term" value="F:long-chain fatty acid-CoA ligase activity"/>
    <property type="evidence" value="ECO:0007669"/>
    <property type="project" value="TreeGrafter"/>
</dbReference>
<evidence type="ECO:0000256" key="2">
    <source>
        <dbReference type="ARBA" id="ARBA00022840"/>
    </source>
</evidence>
<evidence type="ECO:0000256" key="1">
    <source>
        <dbReference type="ARBA" id="ARBA00022741"/>
    </source>
</evidence>
<protein>
    <submittedName>
        <fullName evidence="5">Long chain fatty acid CoA ligase</fullName>
    </submittedName>
</protein>
<dbReference type="SUPFAM" id="SSF56801">
    <property type="entry name" value="Acetyl-CoA synthetase-like"/>
    <property type="match status" value="1"/>
</dbReference>
<keyword evidence="2" id="KW-0067">ATP-binding</keyword>
<dbReference type="PROSITE" id="PS00455">
    <property type="entry name" value="AMP_BINDING"/>
    <property type="match status" value="1"/>
</dbReference>
<dbReference type="Pfam" id="PF00501">
    <property type="entry name" value="AMP-binding"/>
    <property type="match status" value="1"/>
</dbReference>
<dbReference type="InterPro" id="IPR020845">
    <property type="entry name" value="AMP-binding_CS"/>
</dbReference>
<keyword evidence="5" id="KW-0436">Ligase</keyword>
<dbReference type="InterPro" id="IPR000873">
    <property type="entry name" value="AMP-dep_synth/lig_dom"/>
</dbReference>